<evidence type="ECO:0000313" key="2">
    <source>
        <dbReference type="Proteomes" id="UP000275846"/>
    </source>
</evidence>
<dbReference type="AlphaFoldDB" id="A0A183SPJ0"/>
<protein>
    <submittedName>
        <fullName evidence="3">tRNA-synt_1g domain-containing protein</fullName>
    </submittedName>
</protein>
<name>A0A183SPJ0_SCHSO</name>
<dbReference type="WBParaSite" id="SSLN_0000633501-mRNA-1">
    <property type="protein sequence ID" value="SSLN_0000633501-mRNA-1"/>
    <property type="gene ID" value="SSLN_0000633501"/>
</dbReference>
<gene>
    <name evidence="1" type="ORF">SSLN_LOCUS6138</name>
</gene>
<evidence type="ECO:0000313" key="1">
    <source>
        <dbReference type="EMBL" id="VDL92523.1"/>
    </source>
</evidence>
<dbReference type="Proteomes" id="UP000275846">
    <property type="component" value="Unassembled WGS sequence"/>
</dbReference>
<reference evidence="3" key="1">
    <citation type="submission" date="2016-06" db="UniProtKB">
        <authorList>
            <consortium name="WormBaseParasite"/>
        </authorList>
    </citation>
    <scope>IDENTIFICATION</scope>
</reference>
<keyword evidence="2" id="KW-1185">Reference proteome</keyword>
<sequence length="271" mass="30999">MTYSEIIESKGYSATSYRICTPDDYLPSSGHITNWWQPCLFHMGGKLMRKLIKELQKVGVSQYSAPPPEKPTRYADFTRWEARCKDYLEGVDARTRRAFHTLDATALNTRVLEQFVAEVYDPPIRKALLRDRPSALDKTLAPAREVDILQATFEQPSRPLLRKLSRRFHLLNEISVLPLIRRIFEQAKGLCEEKRLADEVKKFIENSAAPPPPIQVWTIAVLKTMTFTLWDGTVSVHCFFQSHSPGPDGIPVSIMCKKFNQDRESETVSSV</sequence>
<evidence type="ECO:0000313" key="3">
    <source>
        <dbReference type="WBParaSite" id="SSLN_0000633501-mRNA-1"/>
    </source>
</evidence>
<proteinExistence type="predicted"/>
<organism evidence="3">
    <name type="scientific">Schistocephalus solidus</name>
    <name type="common">Tapeworm</name>
    <dbReference type="NCBI Taxonomy" id="70667"/>
    <lineage>
        <taxon>Eukaryota</taxon>
        <taxon>Metazoa</taxon>
        <taxon>Spiralia</taxon>
        <taxon>Lophotrochozoa</taxon>
        <taxon>Platyhelminthes</taxon>
        <taxon>Cestoda</taxon>
        <taxon>Eucestoda</taxon>
        <taxon>Diphyllobothriidea</taxon>
        <taxon>Diphyllobothriidae</taxon>
        <taxon>Schistocephalus</taxon>
    </lineage>
</organism>
<reference evidence="1 2" key="2">
    <citation type="submission" date="2018-11" db="EMBL/GenBank/DDBJ databases">
        <authorList>
            <consortium name="Pathogen Informatics"/>
        </authorList>
    </citation>
    <scope>NUCLEOTIDE SEQUENCE [LARGE SCALE GENOMIC DNA]</scope>
    <source>
        <strain evidence="1 2">NST_G2</strain>
    </source>
</reference>
<accession>A0A183SPJ0</accession>
<dbReference type="EMBL" id="UYSU01033556">
    <property type="protein sequence ID" value="VDL92523.1"/>
    <property type="molecule type" value="Genomic_DNA"/>
</dbReference>